<evidence type="ECO:0000313" key="3">
    <source>
        <dbReference type="EMBL" id="BAQ21924.1"/>
    </source>
</evidence>
<organism evidence="3">
    <name type="scientific">Rhodothermus marinus</name>
    <name type="common">Rhodothermus obamensis</name>
    <dbReference type="NCBI Taxonomy" id="29549"/>
    <lineage>
        <taxon>Bacteria</taxon>
        <taxon>Pseudomonadati</taxon>
        <taxon>Rhodothermota</taxon>
        <taxon>Rhodothermia</taxon>
        <taxon>Rhodothermales</taxon>
        <taxon>Rhodothermaceae</taxon>
        <taxon>Rhodothermus</taxon>
    </lineage>
</organism>
<dbReference type="Pfam" id="PF01266">
    <property type="entry name" value="DAO"/>
    <property type="match status" value="1"/>
</dbReference>
<dbReference type="GO" id="GO:0016491">
    <property type="term" value="F:oxidoreductase activity"/>
    <property type="evidence" value="ECO:0007669"/>
    <property type="project" value="UniProtKB-KW"/>
</dbReference>
<evidence type="ECO:0000313" key="4">
    <source>
        <dbReference type="EMBL" id="BAR71661.1"/>
    </source>
</evidence>
<dbReference type="EMBL" id="AB980280">
    <property type="protein sequence ID" value="BAQ21924.1"/>
    <property type="molecule type" value="Genomic_DNA"/>
</dbReference>
<dbReference type="GO" id="GO:0005737">
    <property type="term" value="C:cytoplasm"/>
    <property type="evidence" value="ECO:0007669"/>
    <property type="project" value="TreeGrafter"/>
</dbReference>
<name>A0A0B6VP77_RHOMR</name>
<dbReference type="SUPFAM" id="SSF54373">
    <property type="entry name" value="FAD-linked reductases, C-terminal domain"/>
    <property type="match status" value="1"/>
</dbReference>
<reference evidence="3" key="2">
    <citation type="submission" date="2014-07" db="EMBL/GenBank/DDBJ databases">
        <title>Dye-linked D-amino acid dehydrogenase from the thermophilic bacterium Rhodothermus marinus JCM 9785: characteristics and role in L-hydroxyproline catabolism.</title>
        <authorList>
            <person name="Satomura T."/>
            <person name="Ishikura M."/>
            <person name="Koyanagi T."/>
            <person name="Sakuraba H."/>
            <person name="Ohshima T."/>
            <person name="Suye S."/>
        </authorList>
    </citation>
    <scope>NUCLEOTIDE SEQUENCE</scope>
    <source>
        <strain evidence="3">JCM 9785</strain>
    </source>
</reference>
<reference evidence="4" key="1">
    <citation type="journal article" date="2014" name="Appl. Microbiol. Biotechnol.">
        <title>Dye-linked D-amino acid dehydrogenase from the thermophilic bacterium Rhodothermus marinus JCM9785: characteristics and role in trans-4-hydroxy-L-proline catabolism.</title>
        <authorList>
            <person name="Satomura T."/>
            <person name="Ishikura M."/>
            <person name="Koyanagi T."/>
            <person name="Sakuraba H."/>
            <person name="Ohshima T."/>
            <person name="Suye S.I."/>
        </authorList>
    </citation>
    <scope>NUCLEOTIDE SEQUENCE</scope>
    <source>
        <strain evidence="4">JCM 9785</strain>
    </source>
</reference>
<evidence type="ECO:0000256" key="1">
    <source>
        <dbReference type="ARBA" id="ARBA00023002"/>
    </source>
</evidence>
<gene>
    <name evidence="3" type="primary">dyedadh</name>
    <name evidence="4" type="synonym">dpdh</name>
</gene>
<feature type="domain" description="FAD dependent oxidoreductase" evidence="2">
    <location>
        <begin position="4"/>
        <end position="396"/>
    </location>
</feature>
<protein>
    <submittedName>
        <fullName evidence="3">Dye-linked D-amino acid dehydrogenase</fullName>
    </submittedName>
</protein>
<dbReference type="Gene3D" id="3.50.50.60">
    <property type="entry name" value="FAD/NAD(P)-binding domain"/>
    <property type="match status" value="2"/>
</dbReference>
<evidence type="ECO:0000259" key="2">
    <source>
        <dbReference type="Pfam" id="PF01266"/>
    </source>
</evidence>
<dbReference type="InterPro" id="IPR036188">
    <property type="entry name" value="FAD/NAD-bd_sf"/>
</dbReference>
<dbReference type="Gene3D" id="3.30.9.10">
    <property type="entry name" value="D-Amino Acid Oxidase, subunit A, domain 2"/>
    <property type="match status" value="1"/>
</dbReference>
<dbReference type="InterPro" id="IPR006076">
    <property type="entry name" value="FAD-dep_OxRdtase"/>
</dbReference>
<sequence>MPSVVIIGGGAIGLASAFFLRQRGDFSITVIDQGPIGDGCSYGNAGFISPSHVVPLAAPGVIGKGLRWLLNPESPFYIRPRWDSELFRWLWLFRRSATEAHVTRSAPVLQALLERSRELTSRLQETVGDFEFRRDGLLMPFQSEAGRHECEQLAREAERLGMAHEWIPAERLAELAGTKVHAEGGLFFPGDAHLRPDRFTAALHRYLEQQGVRFQPETPVTELERRGGQVTGVRASDGLLAADQVVVAAGAWSARLVRAVGYRLPLQPAKGYSLTFTPPPEGVPLRPLLLTETKVAVTPFREAFRLAGTLELSGLELSIRDRRVQAIYRAAGRYLPALRLPRMEQAEIWAGLRPCTPDGLPVVDRVPGTENLWLATGHAMLGISLAAVTGELVAALISGAEPPVDPTPLRADRWR</sequence>
<dbReference type="PANTHER" id="PTHR13847:SF289">
    <property type="entry name" value="GLYCINE OXIDASE"/>
    <property type="match status" value="1"/>
</dbReference>
<accession>A0A0B6VP77</accession>
<dbReference type="AlphaFoldDB" id="A0A0B6VP77"/>
<dbReference type="SUPFAM" id="SSF51905">
    <property type="entry name" value="FAD/NAD(P)-binding domain"/>
    <property type="match status" value="1"/>
</dbReference>
<dbReference type="EMBL" id="LC004287">
    <property type="protein sequence ID" value="BAR71661.1"/>
    <property type="molecule type" value="Genomic_DNA"/>
</dbReference>
<keyword evidence="1" id="KW-0560">Oxidoreductase</keyword>
<proteinExistence type="predicted"/>
<dbReference type="PANTHER" id="PTHR13847">
    <property type="entry name" value="SARCOSINE DEHYDROGENASE-RELATED"/>
    <property type="match status" value="1"/>
</dbReference>